<keyword evidence="3" id="KW-1185">Reference proteome</keyword>
<evidence type="ECO:0000313" key="3">
    <source>
        <dbReference type="Proteomes" id="UP001209755"/>
    </source>
</evidence>
<dbReference type="Gene3D" id="3.40.190.10">
    <property type="entry name" value="Periplasmic binding protein-like II"/>
    <property type="match status" value="2"/>
</dbReference>
<evidence type="ECO:0000256" key="1">
    <source>
        <dbReference type="SAM" id="SignalP"/>
    </source>
</evidence>
<feature type="signal peptide" evidence="1">
    <location>
        <begin position="1"/>
        <end position="26"/>
    </location>
</feature>
<organism evidence="2 3">
    <name type="scientific">Rhodobium gokarnense</name>
    <dbReference type="NCBI Taxonomy" id="364296"/>
    <lineage>
        <taxon>Bacteria</taxon>
        <taxon>Pseudomonadati</taxon>
        <taxon>Pseudomonadota</taxon>
        <taxon>Alphaproteobacteria</taxon>
        <taxon>Hyphomicrobiales</taxon>
        <taxon>Rhodobiaceae</taxon>
        <taxon>Rhodobium</taxon>
    </lineage>
</organism>
<name>A0ABT3H8P2_9HYPH</name>
<dbReference type="PANTHER" id="PTHR42941:SF1">
    <property type="entry name" value="SLL1037 PROTEIN"/>
    <property type="match status" value="1"/>
</dbReference>
<feature type="chain" id="PRO_5046153920" evidence="1">
    <location>
        <begin position="27"/>
        <end position="329"/>
    </location>
</feature>
<reference evidence="3" key="1">
    <citation type="submission" date="2023-07" db="EMBL/GenBank/DDBJ databases">
        <title>Genome sequencing of Purple Non-Sulfur Bacteria from various extreme environments.</title>
        <authorList>
            <person name="Mayer M."/>
        </authorList>
    </citation>
    <scope>NUCLEOTIDE SEQUENCE [LARGE SCALE GENOMIC DNA]</scope>
    <source>
        <strain evidence="3">DSM 17935</strain>
    </source>
</reference>
<proteinExistence type="predicted"/>
<comment type="caution">
    <text evidence="2">The sequence shown here is derived from an EMBL/GenBank/DDBJ whole genome shotgun (WGS) entry which is preliminary data.</text>
</comment>
<evidence type="ECO:0000313" key="2">
    <source>
        <dbReference type="EMBL" id="MCW2306704.1"/>
    </source>
</evidence>
<dbReference type="EMBL" id="JAOQNS010000002">
    <property type="protein sequence ID" value="MCW2306704.1"/>
    <property type="molecule type" value="Genomic_DNA"/>
</dbReference>
<dbReference type="PANTHER" id="PTHR42941">
    <property type="entry name" value="SLL1037 PROTEIN"/>
    <property type="match status" value="1"/>
</dbReference>
<sequence length="329" mass="34782">MRHSIRNALAKAAVCAALFAALPAQAQTNVEWAAGSPGGSWFTIVTGLSNIVMEDNSDISIRVVPGGGRDNPSSIQAGISQMGMGIDFLAAAALKGQDPYEGKPHDKLMSMGGTWAPAEFHVIVAADETRPLAEIFADPTIRVGTSPKATSEELTLQRVLAFYKNDGDAIAKGGGTVINGTYSQLVSAFQDNQIDVLFGAGSAPTGIALEVEAGRRDAKLIAFPPELMDYLSTSFGYGKGTIPAASYQKLQAGDAALPVTTMEAVILVSSDVPEDVVYKMTKTLIENRDRFANIYKGLAGYDPALAWQNQPVPLHPGAAKAYKELGFMK</sequence>
<dbReference type="Proteomes" id="UP001209755">
    <property type="component" value="Unassembled WGS sequence"/>
</dbReference>
<dbReference type="Pfam" id="PF16868">
    <property type="entry name" value="NMT1_3"/>
    <property type="match status" value="1"/>
</dbReference>
<dbReference type="SUPFAM" id="SSF53850">
    <property type="entry name" value="Periplasmic binding protein-like II"/>
    <property type="match status" value="1"/>
</dbReference>
<gene>
    <name evidence="2" type="ORF">M2319_001023</name>
</gene>
<protein>
    <submittedName>
        <fullName evidence="2">TRAP transporter TAXI family solute receptor</fullName>
    </submittedName>
</protein>
<dbReference type="NCBIfam" id="TIGR02122">
    <property type="entry name" value="TRAP_TAXI"/>
    <property type="match status" value="1"/>
</dbReference>
<dbReference type="RefSeq" id="WP_264600362.1">
    <property type="nucleotide sequence ID" value="NZ_JAOQNS010000002.1"/>
</dbReference>
<dbReference type="InterPro" id="IPR011852">
    <property type="entry name" value="TRAP_TAXI"/>
</dbReference>
<keyword evidence="1" id="KW-0732">Signal</keyword>
<accession>A0ABT3H8P2</accession>
<keyword evidence="2" id="KW-0675">Receptor</keyword>